<dbReference type="SUPFAM" id="SSF48452">
    <property type="entry name" value="TPR-like"/>
    <property type="match status" value="1"/>
</dbReference>
<dbReference type="InterPro" id="IPR011990">
    <property type="entry name" value="TPR-like_helical_dom_sf"/>
</dbReference>
<protein>
    <recommendedName>
        <fullName evidence="3">Tetratricopeptide repeat protein</fullName>
    </recommendedName>
</protein>
<evidence type="ECO:0000313" key="1">
    <source>
        <dbReference type="EMBL" id="SPF36104.1"/>
    </source>
</evidence>
<reference evidence="2" key="1">
    <citation type="submission" date="2018-02" db="EMBL/GenBank/DDBJ databases">
        <authorList>
            <person name="Hausmann B."/>
        </authorList>
    </citation>
    <scope>NUCLEOTIDE SEQUENCE [LARGE SCALE GENOMIC DNA]</scope>
    <source>
        <strain evidence="2">Peat soil MAG SbA1</strain>
    </source>
</reference>
<sequence length="475" mass="52202">MRTLLALVVLTPFLSAQSPVEPHANLPFAGSEIRRVLLLARDAALQQQRVEGGMLGGWLPDRLQTLMTGFRAIDDWQDAVVLQKRVNKAHKVDVLYAPPHANPGDYQRLRHIAEQFDSEYDRDTGLQRIVSQELADGFVDDAEQSVSSIPGAYIRSQTYTDIAVFRWKQGQVDAAGTSFEAATNTALKMKDSFMVNPLQGEARQLDNIAKRRYEAGDGPGAVAMFAHLRSMAEEADEPFRSFLCGDSARTQAELGLFDGARSSVRCIRDEPDRKSVENEIAEQETMQSQPAKAIANAMGAADPVDQVGLLADIGAKQAEAGNKNEAMRALDQALGIVPHLSGANQWLAYRLRLIAVTYLRMGARDKGELALQTLRALKESAVSHLDQYDFLYDLAVGYAAFGHFDQAHSYISEMDNPNEQACNAVAYEQAQQGEADEAVIWAEHLRDPSARTSALVGIVEAMLDANEAHMAKTNR</sequence>
<evidence type="ECO:0000313" key="2">
    <source>
        <dbReference type="Proteomes" id="UP000238701"/>
    </source>
</evidence>
<gene>
    <name evidence="1" type="ORF">SBA1_150001</name>
</gene>
<proteinExistence type="predicted"/>
<organism evidence="1 2">
    <name type="scientific">Candidatus Sulfotelmatobacter kueseliae</name>
    <dbReference type="NCBI Taxonomy" id="2042962"/>
    <lineage>
        <taxon>Bacteria</taxon>
        <taxon>Pseudomonadati</taxon>
        <taxon>Acidobacteriota</taxon>
        <taxon>Terriglobia</taxon>
        <taxon>Terriglobales</taxon>
        <taxon>Candidatus Korobacteraceae</taxon>
        <taxon>Candidatus Sulfotelmatobacter</taxon>
    </lineage>
</organism>
<dbReference type="AlphaFoldDB" id="A0A2U3K8W0"/>
<dbReference type="EMBL" id="OMOD01000057">
    <property type="protein sequence ID" value="SPF36104.1"/>
    <property type="molecule type" value="Genomic_DNA"/>
</dbReference>
<dbReference type="Proteomes" id="UP000238701">
    <property type="component" value="Unassembled WGS sequence"/>
</dbReference>
<name>A0A2U3K8W0_9BACT</name>
<dbReference type="Gene3D" id="1.25.40.10">
    <property type="entry name" value="Tetratricopeptide repeat domain"/>
    <property type="match status" value="1"/>
</dbReference>
<accession>A0A2U3K8W0</accession>
<evidence type="ECO:0008006" key="3">
    <source>
        <dbReference type="Google" id="ProtNLM"/>
    </source>
</evidence>